<dbReference type="InterPro" id="IPR009057">
    <property type="entry name" value="Homeodomain-like_sf"/>
</dbReference>
<dbReference type="InterPro" id="IPR052546">
    <property type="entry name" value="Transposase_8_domain"/>
</dbReference>
<dbReference type="GO" id="GO:0006313">
    <property type="term" value="P:DNA transposition"/>
    <property type="evidence" value="ECO:0007669"/>
    <property type="project" value="InterPro"/>
</dbReference>
<dbReference type="AlphaFoldDB" id="A0A517MFN6"/>
<dbReference type="KEGG" id="rml:FF011L_49100"/>
<dbReference type="KEGG" id="rml:FF011L_24740"/>
<feature type="coiled-coil region" evidence="1">
    <location>
        <begin position="55"/>
        <end position="82"/>
    </location>
</feature>
<gene>
    <name evidence="2" type="ORF">FF011L_24740</name>
    <name evidence="3" type="ORF">FF011L_49100</name>
</gene>
<reference evidence="2 4" key="1">
    <citation type="submission" date="2019-02" db="EMBL/GenBank/DDBJ databases">
        <title>Deep-cultivation of Planctomycetes and their phenomic and genomic characterization uncovers novel biology.</title>
        <authorList>
            <person name="Wiegand S."/>
            <person name="Jogler M."/>
            <person name="Boedeker C."/>
            <person name="Pinto D."/>
            <person name="Vollmers J."/>
            <person name="Rivas-Marin E."/>
            <person name="Kohn T."/>
            <person name="Peeters S.H."/>
            <person name="Heuer A."/>
            <person name="Rast P."/>
            <person name="Oberbeckmann S."/>
            <person name="Bunk B."/>
            <person name="Jeske O."/>
            <person name="Meyerdierks A."/>
            <person name="Storesund J.E."/>
            <person name="Kallscheuer N."/>
            <person name="Luecker S."/>
            <person name="Lage O.M."/>
            <person name="Pohl T."/>
            <person name="Merkel B.J."/>
            <person name="Hornburger P."/>
            <person name="Mueller R.-W."/>
            <person name="Bruemmer F."/>
            <person name="Labrenz M."/>
            <person name="Spormann A.M."/>
            <person name="Op den Camp H."/>
            <person name="Overmann J."/>
            <person name="Amann R."/>
            <person name="Jetten M.S.M."/>
            <person name="Mascher T."/>
            <person name="Medema M.H."/>
            <person name="Devos D.P."/>
            <person name="Kaster A.-K."/>
            <person name="Ovreas L."/>
            <person name="Rohde M."/>
            <person name="Galperin M.Y."/>
            <person name="Jogler C."/>
        </authorList>
    </citation>
    <scope>NUCLEOTIDE SEQUENCE [LARGE SCALE GENOMIC DNA]</scope>
    <source>
        <strain evidence="2 4">FF011L</strain>
    </source>
</reference>
<protein>
    <submittedName>
        <fullName evidence="2">Transposase</fullName>
    </submittedName>
</protein>
<accession>A0A517MFN6</accession>
<keyword evidence="4" id="KW-1185">Reference proteome</keyword>
<dbReference type="PANTHER" id="PTHR33609:SF1">
    <property type="entry name" value="TRANSPOSASE"/>
    <property type="match status" value="1"/>
</dbReference>
<keyword evidence="1" id="KW-0175">Coiled coil</keyword>
<dbReference type="EMBL" id="CP036262">
    <property type="protein sequence ID" value="QDS96103.1"/>
    <property type="molecule type" value="Genomic_DNA"/>
</dbReference>
<evidence type="ECO:0000313" key="4">
    <source>
        <dbReference type="Proteomes" id="UP000320672"/>
    </source>
</evidence>
<dbReference type="SUPFAM" id="SSF46689">
    <property type="entry name" value="Homeodomain-like"/>
    <property type="match status" value="1"/>
</dbReference>
<dbReference type="InterPro" id="IPR002514">
    <property type="entry name" value="Transposase_8"/>
</dbReference>
<evidence type="ECO:0000256" key="1">
    <source>
        <dbReference type="SAM" id="Coils"/>
    </source>
</evidence>
<dbReference type="Proteomes" id="UP000320672">
    <property type="component" value="Chromosome"/>
</dbReference>
<dbReference type="Pfam" id="PF01527">
    <property type="entry name" value="HTH_Tnp_1"/>
    <property type="match status" value="1"/>
</dbReference>
<dbReference type="GO" id="GO:0003677">
    <property type="term" value="F:DNA binding"/>
    <property type="evidence" value="ECO:0007669"/>
    <property type="project" value="InterPro"/>
</dbReference>
<dbReference type="GO" id="GO:0004803">
    <property type="term" value="F:transposase activity"/>
    <property type="evidence" value="ECO:0007669"/>
    <property type="project" value="InterPro"/>
</dbReference>
<proteinExistence type="predicted"/>
<dbReference type="EMBL" id="CP036262">
    <property type="protein sequence ID" value="QDS93701.1"/>
    <property type="molecule type" value="Genomic_DNA"/>
</dbReference>
<dbReference type="PANTHER" id="PTHR33609">
    <property type="entry name" value="LOW CALCIUM RESPONSE LOCUS PROTEIN S"/>
    <property type="match status" value="1"/>
</dbReference>
<evidence type="ECO:0000313" key="3">
    <source>
        <dbReference type="EMBL" id="QDS96103.1"/>
    </source>
</evidence>
<dbReference type="RefSeq" id="WP_391560930.1">
    <property type="nucleotide sequence ID" value="NZ_CP036262.1"/>
</dbReference>
<organism evidence="2 4">
    <name type="scientific">Roseimaritima multifibrata</name>
    <dbReference type="NCBI Taxonomy" id="1930274"/>
    <lineage>
        <taxon>Bacteria</taxon>
        <taxon>Pseudomonadati</taxon>
        <taxon>Planctomycetota</taxon>
        <taxon>Planctomycetia</taxon>
        <taxon>Pirellulales</taxon>
        <taxon>Pirellulaceae</taxon>
        <taxon>Roseimaritima</taxon>
    </lineage>
</organism>
<name>A0A517MFN6_9BACT</name>
<sequence>MSKKRRRHSPEQIIKKLRDADSMLAAGKSVGEVLQSLEVSEATLSRWRAQYGGMKSEEAKRLKTLEEENNRLKKIVADQALDISMLKEITKGN</sequence>
<evidence type="ECO:0000313" key="2">
    <source>
        <dbReference type="EMBL" id="QDS93701.1"/>
    </source>
</evidence>